<accession>A0ACC1T4K4</accession>
<gene>
    <name evidence="1" type="ORF">NM688_g3866</name>
</gene>
<reference evidence="1" key="1">
    <citation type="submission" date="2022-07" db="EMBL/GenBank/DDBJ databases">
        <title>Genome Sequence of Phlebia brevispora.</title>
        <authorList>
            <person name="Buettner E."/>
        </authorList>
    </citation>
    <scope>NUCLEOTIDE SEQUENCE</scope>
    <source>
        <strain evidence="1">MPL23</strain>
    </source>
</reference>
<evidence type="ECO:0000313" key="1">
    <source>
        <dbReference type="EMBL" id="KAJ3552975.1"/>
    </source>
</evidence>
<sequence length="391" mass="44388">MCYGTDEGGEGVKPNLIRYQLDIVHPPPTASVFFTTTQQMNYKSIGRTLFLELRHKGRCGRYTLNWVPVAGSEGTTSPEDGNVHFTSREALHMANSRVFKGTLVIGDETYPKQVVCKLVSGNASRTRKEAEFYMKHLKDVQDILVPKFIGLFSGICQYTEEDVRCILLEYAGKALEDNWTDISMATRAKVIDKLLQLHRIGIYHGDFRPENVVIDETGNPRMIDFEGAVMHECLVTKWDITVYETQPLLAELECPEVCEASMEMDIWTPGETFLLLRDDVNLSPICLVRVAFHGTVVDIRQTTVEDLVEIGMRRRPHSPLTKEQWTQSAKSFLKSYDRHYLQRIRDQLALPENAVLKAGFPSEASTSTIELPLIQNLTLSEEREERCVADP</sequence>
<proteinExistence type="predicted"/>
<protein>
    <submittedName>
        <fullName evidence="1">Uncharacterized protein</fullName>
    </submittedName>
</protein>
<dbReference type="EMBL" id="JANHOG010000594">
    <property type="protein sequence ID" value="KAJ3552975.1"/>
    <property type="molecule type" value="Genomic_DNA"/>
</dbReference>
<name>A0ACC1T4K4_9APHY</name>
<organism evidence="1 2">
    <name type="scientific">Phlebia brevispora</name>
    <dbReference type="NCBI Taxonomy" id="194682"/>
    <lineage>
        <taxon>Eukaryota</taxon>
        <taxon>Fungi</taxon>
        <taxon>Dikarya</taxon>
        <taxon>Basidiomycota</taxon>
        <taxon>Agaricomycotina</taxon>
        <taxon>Agaricomycetes</taxon>
        <taxon>Polyporales</taxon>
        <taxon>Meruliaceae</taxon>
        <taxon>Phlebia</taxon>
    </lineage>
</organism>
<keyword evidence="2" id="KW-1185">Reference proteome</keyword>
<dbReference type="Proteomes" id="UP001148662">
    <property type="component" value="Unassembled WGS sequence"/>
</dbReference>
<evidence type="ECO:0000313" key="2">
    <source>
        <dbReference type="Proteomes" id="UP001148662"/>
    </source>
</evidence>
<comment type="caution">
    <text evidence="1">The sequence shown here is derived from an EMBL/GenBank/DDBJ whole genome shotgun (WGS) entry which is preliminary data.</text>
</comment>